<keyword evidence="1 4" id="KW-0732">Signal</keyword>
<dbReference type="PANTHER" id="PTHR13544">
    <property type="entry name" value="SELENOPROTEIN T"/>
    <property type="match status" value="1"/>
</dbReference>
<evidence type="ECO:0000256" key="3">
    <source>
        <dbReference type="SAM" id="MobiDB-lite"/>
    </source>
</evidence>
<name>A0A0D6MCD4_9BILA</name>
<dbReference type="Pfam" id="PF10262">
    <property type="entry name" value="Rdx"/>
    <property type="match status" value="1"/>
</dbReference>
<evidence type="ECO:0000256" key="1">
    <source>
        <dbReference type="ARBA" id="ARBA00022729"/>
    </source>
</evidence>
<evidence type="ECO:0000256" key="2">
    <source>
        <dbReference type="ARBA" id="ARBA00023284"/>
    </source>
</evidence>
<dbReference type="GO" id="GO:0005789">
    <property type="term" value="C:endoplasmic reticulum membrane"/>
    <property type="evidence" value="ECO:0007669"/>
    <property type="project" value="TreeGrafter"/>
</dbReference>
<accession>A0A0D6MCD4</accession>
<evidence type="ECO:0000313" key="5">
    <source>
        <dbReference type="EMBL" id="EPB78717.1"/>
    </source>
</evidence>
<evidence type="ECO:0000256" key="4">
    <source>
        <dbReference type="SAM" id="SignalP"/>
    </source>
</evidence>
<dbReference type="PANTHER" id="PTHR13544:SF0">
    <property type="entry name" value="THIOREDOXIN REDUCTASE-LIKE SELENOPROTEIN T"/>
    <property type="match status" value="1"/>
</dbReference>
<organism evidence="5 6">
    <name type="scientific">Ancylostoma ceylanicum</name>
    <dbReference type="NCBI Taxonomy" id="53326"/>
    <lineage>
        <taxon>Eukaryota</taxon>
        <taxon>Metazoa</taxon>
        <taxon>Ecdysozoa</taxon>
        <taxon>Nematoda</taxon>
        <taxon>Chromadorea</taxon>
        <taxon>Rhabditida</taxon>
        <taxon>Rhabditina</taxon>
        <taxon>Rhabditomorpha</taxon>
        <taxon>Strongyloidea</taxon>
        <taxon>Ancylostomatidae</taxon>
        <taxon>Ancylostomatinae</taxon>
        <taxon>Ancylostoma</taxon>
    </lineage>
</organism>
<dbReference type="InterPro" id="IPR011893">
    <property type="entry name" value="Selenoprotein_Rdx-typ"/>
</dbReference>
<dbReference type="GO" id="GO:0045454">
    <property type="term" value="P:cell redox homeostasis"/>
    <property type="evidence" value="ECO:0007669"/>
    <property type="project" value="TreeGrafter"/>
</dbReference>
<feature type="region of interest" description="Disordered" evidence="3">
    <location>
        <begin position="37"/>
        <end position="57"/>
    </location>
</feature>
<dbReference type="InterPro" id="IPR019389">
    <property type="entry name" value="Selenoprotein_T"/>
</dbReference>
<evidence type="ECO:0000313" key="6">
    <source>
        <dbReference type="Proteomes" id="UP000054495"/>
    </source>
</evidence>
<dbReference type="GO" id="GO:0004791">
    <property type="term" value="F:thioredoxin-disulfide reductase (NADPH) activity"/>
    <property type="evidence" value="ECO:0007669"/>
    <property type="project" value="TreeGrafter"/>
</dbReference>
<feature type="signal peptide" evidence="4">
    <location>
        <begin position="1"/>
        <end position="25"/>
    </location>
</feature>
<dbReference type="AlphaFoldDB" id="A0A0D6MCD4"/>
<dbReference type="SUPFAM" id="SSF52833">
    <property type="entry name" value="Thioredoxin-like"/>
    <property type="match status" value="1"/>
</dbReference>
<dbReference type="InterPro" id="IPR036249">
    <property type="entry name" value="Thioredoxin-like_sf"/>
</dbReference>
<keyword evidence="6" id="KW-1185">Reference proteome</keyword>
<dbReference type="EMBL" id="KE124807">
    <property type="protein sequence ID" value="EPB78717.1"/>
    <property type="molecule type" value="Genomic_DNA"/>
</dbReference>
<reference evidence="5 6" key="1">
    <citation type="submission" date="2013-05" db="EMBL/GenBank/DDBJ databases">
        <title>Draft genome of the parasitic nematode Anyclostoma ceylanicum.</title>
        <authorList>
            <person name="Mitreva M."/>
        </authorList>
    </citation>
    <scope>NUCLEOTIDE SEQUENCE [LARGE SCALE GENOMIC DNA]</scope>
</reference>
<gene>
    <name evidence="5" type="ORF">ANCCEY_02236</name>
</gene>
<sequence>MTGKAGYLFLLALFTLSMVEVFVKAHSEDDHDAEEFRKEFGDEPQQESFSQGTEEEHIELREGSHFTNVKPKILSGRKLPTLRISCGYKQAFEQFSMAVRDKYPEMPVEGSNYPPVKWKEYLAHTINILKIAAIAVVITGRNPFLSFGMGEPAILQWAQSNKANKEQIWSKLESGRVPSPQELIQMIDSQLELSGKGPGGGAGFGDFNH</sequence>
<keyword evidence="2" id="KW-0676">Redox-active center</keyword>
<dbReference type="NCBIfam" id="TIGR02174">
    <property type="entry name" value="CXXU_selWTH"/>
    <property type="match status" value="1"/>
</dbReference>
<proteinExistence type="predicted"/>
<protein>
    <submittedName>
        <fullName evidence="5">SelT/selW/selH selenoprotein</fullName>
    </submittedName>
</protein>
<feature type="chain" id="PRO_5002307720" evidence="4">
    <location>
        <begin position="26"/>
        <end position="209"/>
    </location>
</feature>
<dbReference type="Proteomes" id="UP000054495">
    <property type="component" value="Unassembled WGS sequence"/>
</dbReference>